<evidence type="ECO:0000313" key="1">
    <source>
        <dbReference type="EMBL" id="SCL15988.1"/>
    </source>
</evidence>
<sequence length="156" mass="16961">MSGSDLAALVRSYLDDEEVALLPDEPDREPRLNTWCYGVPEGPIDVTAVVAALHLVHLELMKRWSGQHISGTFYAWYDEQAGQLRCSLTSASPDRLPFGAPYRSTFDAAEVVALAAADPNPGLVPWKELETVEPVATSSVDQDLPSPFPVWVAPVG</sequence>
<name>A0A1C6RFQ0_9ACTN</name>
<dbReference type="OrthoDB" id="3531612at2"/>
<protein>
    <submittedName>
        <fullName evidence="1">Uncharacterized protein</fullName>
    </submittedName>
</protein>
<evidence type="ECO:0000313" key="2">
    <source>
        <dbReference type="Proteomes" id="UP000199413"/>
    </source>
</evidence>
<accession>A0A1C6RFQ0</accession>
<dbReference type="Proteomes" id="UP000199413">
    <property type="component" value="Unassembled WGS sequence"/>
</dbReference>
<organism evidence="1 2">
    <name type="scientific">Micromonospora rhizosphaerae</name>
    <dbReference type="NCBI Taxonomy" id="568872"/>
    <lineage>
        <taxon>Bacteria</taxon>
        <taxon>Bacillati</taxon>
        <taxon>Actinomycetota</taxon>
        <taxon>Actinomycetes</taxon>
        <taxon>Micromonosporales</taxon>
        <taxon>Micromonosporaceae</taxon>
        <taxon>Micromonospora</taxon>
    </lineage>
</organism>
<proteinExistence type="predicted"/>
<dbReference type="EMBL" id="FMHV01000002">
    <property type="protein sequence ID" value="SCL15988.1"/>
    <property type="molecule type" value="Genomic_DNA"/>
</dbReference>
<gene>
    <name evidence="1" type="ORF">GA0070624_0886</name>
</gene>
<dbReference type="RefSeq" id="WP_091336867.1">
    <property type="nucleotide sequence ID" value="NZ_FMHV01000002.1"/>
</dbReference>
<keyword evidence="2" id="KW-1185">Reference proteome</keyword>
<dbReference type="AlphaFoldDB" id="A0A1C6RFQ0"/>
<reference evidence="2" key="1">
    <citation type="submission" date="2016-06" db="EMBL/GenBank/DDBJ databases">
        <authorList>
            <person name="Varghese N."/>
            <person name="Submissions Spin"/>
        </authorList>
    </citation>
    <scope>NUCLEOTIDE SEQUENCE [LARGE SCALE GENOMIC DNA]</scope>
    <source>
        <strain evidence="2">DSM 45431</strain>
    </source>
</reference>